<keyword evidence="3" id="KW-0238">DNA-binding</keyword>
<evidence type="ECO:0000256" key="4">
    <source>
        <dbReference type="ARBA" id="ARBA00023163"/>
    </source>
</evidence>
<evidence type="ECO:0000313" key="7">
    <source>
        <dbReference type="EMBL" id="KAF8712953.1"/>
    </source>
</evidence>
<dbReference type="CDD" id="cd10017">
    <property type="entry name" value="B3_DNA"/>
    <property type="match status" value="1"/>
</dbReference>
<evidence type="ECO:0000256" key="3">
    <source>
        <dbReference type="ARBA" id="ARBA00023125"/>
    </source>
</evidence>
<dbReference type="InterPro" id="IPR044800">
    <property type="entry name" value="LEC2-like"/>
</dbReference>
<comment type="caution">
    <text evidence="7">The sequence shown here is derived from an EMBL/GenBank/DDBJ whole genome shotgun (WGS) entry which is preliminary data.</text>
</comment>
<dbReference type="EMBL" id="JACEFO010001742">
    <property type="protein sequence ID" value="KAF8712953.1"/>
    <property type="molecule type" value="Genomic_DNA"/>
</dbReference>
<dbReference type="GO" id="GO:0003677">
    <property type="term" value="F:DNA binding"/>
    <property type="evidence" value="ECO:0007669"/>
    <property type="project" value="UniProtKB-KW"/>
</dbReference>
<dbReference type="PROSITE" id="PS50863">
    <property type="entry name" value="B3"/>
    <property type="match status" value="1"/>
</dbReference>
<dbReference type="AlphaFoldDB" id="A0A835BUZ8"/>
<dbReference type="PANTHER" id="PTHR31140:SF14">
    <property type="entry name" value="B3 DOMAIN-CONTAINING PROTEIN OS08G0157700-RELATED"/>
    <property type="match status" value="1"/>
</dbReference>
<organism evidence="7 8">
    <name type="scientific">Digitaria exilis</name>
    <dbReference type="NCBI Taxonomy" id="1010633"/>
    <lineage>
        <taxon>Eukaryota</taxon>
        <taxon>Viridiplantae</taxon>
        <taxon>Streptophyta</taxon>
        <taxon>Embryophyta</taxon>
        <taxon>Tracheophyta</taxon>
        <taxon>Spermatophyta</taxon>
        <taxon>Magnoliopsida</taxon>
        <taxon>Liliopsida</taxon>
        <taxon>Poales</taxon>
        <taxon>Poaceae</taxon>
        <taxon>PACMAD clade</taxon>
        <taxon>Panicoideae</taxon>
        <taxon>Panicodae</taxon>
        <taxon>Paniceae</taxon>
        <taxon>Anthephorinae</taxon>
        <taxon>Digitaria</taxon>
    </lineage>
</organism>
<dbReference type="GO" id="GO:0005634">
    <property type="term" value="C:nucleus"/>
    <property type="evidence" value="ECO:0007669"/>
    <property type="project" value="UniProtKB-SubCell"/>
</dbReference>
<keyword evidence="8" id="KW-1185">Reference proteome</keyword>
<evidence type="ECO:0000313" key="8">
    <source>
        <dbReference type="Proteomes" id="UP000636709"/>
    </source>
</evidence>
<dbReference type="Gene3D" id="2.40.330.10">
    <property type="entry name" value="DNA-binding pseudobarrel domain"/>
    <property type="match status" value="1"/>
</dbReference>
<dbReference type="Pfam" id="PF02362">
    <property type="entry name" value="B3"/>
    <property type="match status" value="1"/>
</dbReference>
<accession>A0A835BUZ8</accession>
<dbReference type="InterPro" id="IPR003340">
    <property type="entry name" value="B3_DNA-bd"/>
</dbReference>
<sequence length="263" mass="27877">MYMDLSLGTLAVEDTQEMQEEDEQEDNLMCQQQQAALGQDLQLHHGGGGEPSSSSHAAVLEREHMFDKVLTPSDVGKLNRLVVPKQHAERFFPATGGGAAAGCTQLCFEDRGGVPWRFRYSYWGSSQSYVMTKGWSRFVRAARLAAGDTVSFSRSGGDTVSGGRYFIDYCHCQRRSRDISFGDAAAAAAVPVWPMVVRVQRTAAAGGGASTAAMAVSGGHGVEVGPTAGARSFRLFGFNVECGGGGDAVASASDEVEYVDGDG</sequence>
<keyword evidence="2" id="KW-0805">Transcription regulation</keyword>
<proteinExistence type="predicted"/>
<protein>
    <recommendedName>
        <fullName evidence="6">TF-B3 domain-containing protein</fullName>
    </recommendedName>
</protein>
<feature type="domain" description="TF-B3" evidence="6">
    <location>
        <begin position="66"/>
        <end position="173"/>
    </location>
</feature>
<name>A0A835BUZ8_9POAL</name>
<dbReference type="Proteomes" id="UP000636709">
    <property type="component" value="Unassembled WGS sequence"/>
</dbReference>
<evidence type="ECO:0000256" key="2">
    <source>
        <dbReference type="ARBA" id="ARBA00023015"/>
    </source>
</evidence>
<dbReference type="OrthoDB" id="2020802at2759"/>
<dbReference type="InterPro" id="IPR015300">
    <property type="entry name" value="DNA-bd_pseudobarrel_sf"/>
</dbReference>
<comment type="subcellular location">
    <subcellularLocation>
        <location evidence="1">Nucleus</location>
    </subcellularLocation>
</comment>
<keyword evidence="4" id="KW-0804">Transcription</keyword>
<reference evidence="7" key="1">
    <citation type="submission" date="2020-07" db="EMBL/GenBank/DDBJ databases">
        <title>Genome sequence and genetic diversity analysis of an under-domesticated orphan crop, white fonio (Digitaria exilis).</title>
        <authorList>
            <person name="Bennetzen J.L."/>
            <person name="Chen S."/>
            <person name="Ma X."/>
            <person name="Wang X."/>
            <person name="Yssel A.E.J."/>
            <person name="Chaluvadi S.R."/>
            <person name="Johnson M."/>
            <person name="Gangashetty P."/>
            <person name="Hamidou F."/>
            <person name="Sanogo M.D."/>
            <person name="Zwaenepoel A."/>
            <person name="Wallace J."/>
            <person name="Van De Peer Y."/>
            <person name="Van Deynze A."/>
        </authorList>
    </citation>
    <scope>NUCLEOTIDE SEQUENCE</scope>
    <source>
        <tissue evidence="7">Leaves</tissue>
    </source>
</reference>
<gene>
    <name evidence="7" type="ORF">HU200_028740</name>
</gene>
<dbReference type="GO" id="GO:0003700">
    <property type="term" value="F:DNA-binding transcription factor activity"/>
    <property type="evidence" value="ECO:0007669"/>
    <property type="project" value="InterPro"/>
</dbReference>
<dbReference type="SMART" id="SM01019">
    <property type="entry name" value="B3"/>
    <property type="match status" value="1"/>
</dbReference>
<dbReference type="PANTHER" id="PTHR31140">
    <property type="entry name" value="B3 DOMAIN-CONTAINING TRANSCRIPTION FACTOR ABI3"/>
    <property type="match status" value="1"/>
</dbReference>
<dbReference type="SUPFAM" id="SSF101936">
    <property type="entry name" value="DNA-binding pseudobarrel domain"/>
    <property type="match status" value="1"/>
</dbReference>
<evidence type="ECO:0000256" key="1">
    <source>
        <dbReference type="ARBA" id="ARBA00004123"/>
    </source>
</evidence>
<keyword evidence="5" id="KW-0539">Nucleus</keyword>
<evidence type="ECO:0000259" key="6">
    <source>
        <dbReference type="PROSITE" id="PS50863"/>
    </source>
</evidence>
<evidence type="ECO:0000256" key="5">
    <source>
        <dbReference type="ARBA" id="ARBA00023242"/>
    </source>
</evidence>